<dbReference type="EMBL" id="VKLW01000008">
    <property type="protein sequence ID" value="TYK34329.1"/>
    <property type="molecule type" value="Genomic_DNA"/>
</dbReference>
<keyword evidence="2" id="KW-1185">Reference proteome</keyword>
<dbReference type="RefSeq" id="WP_027325600.1">
    <property type="nucleotide sequence ID" value="NZ_CP197398.1"/>
</dbReference>
<dbReference type="AlphaFoldDB" id="A0A5D3FQC6"/>
<proteinExistence type="predicted"/>
<protein>
    <submittedName>
        <fullName evidence="1">Uncharacterized protein</fullName>
    </submittedName>
</protein>
<sequence>MAKILLAKFESVDSPLDLRQVDTAQGAYITKLRESGFLDFVASEQPMAEPGESVIESLEIIDGKLIQSWVVKSSI</sequence>
<reference evidence="1 2" key="1">
    <citation type="submission" date="2019-07" db="EMBL/GenBank/DDBJ databases">
        <title>Draft Genome Sequences of Bacteroides pyogenes Strains Isolated from the Uterus Holstein Dairy Cows with Metritis.</title>
        <authorList>
            <person name="Cunha F."/>
            <person name="Galvao K.N."/>
            <person name="Jeon S.J."/>
            <person name="Jeong K.C."/>
        </authorList>
    </citation>
    <scope>NUCLEOTIDE SEQUENCE [LARGE SCALE GENOMIC DNA]</scope>
    <source>
        <strain evidence="1 2">KG-31</strain>
    </source>
</reference>
<comment type="caution">
    <text evidence="1">The sequence shown here is derived from an EMBL/GenBank/DDBJ whole genome shotgun (WGS) entry which is preliminary data.</text>
</comment>
<evidence type="ECO:0000313" key="1">
    <source>
        <dbReference type="EMBL" id="TYK34329.1"/>
    </source>
</evidence>
<evidence type="ECO:0000313" key="2">
    <source>
        <dbReference type="Proteomes" id="UP000324383"/>
    </source>
</evidence>
<dbReference type="Proteomes" id="UP000324383">
    <property type="component" value="Unassembled WGS sequence"/>
</dbReference>
<organism evidence="1 2">
    <name type="scientific">Bacteroides pyogenes</name>
    <dbReference type="NCBI Taxonomy" id="310300"/>
    <lineage>
        <taxon>Bacteria</taxon>
        <taxon>Pseudomonadati</taxon>
        <taxon>Bacteroidota</taxon>
        <taxon>Bacteroidia</taxon>
        <taxon>Bacteroidales</taxon>
        <taxon>Bacteroidaceae</taxon>
        <taxon>Bacteroides</taxon>
    </lineage>
</organism>
<name>A0A5D3FQC6_9BACE</name>
<gene>
    <name evidence="1" type="ORF">FNJ60_04890</name>
</gene>
<accession>A0A5D3FQC6</accession>